<accession>A0A917DMB9</accession>
<evidence type="ECO:0000313" key="2">
    <source>
        <dbReference type="Proteomes" id="UP000612456"/>
    </source>
</evidence>
<gene>
    <name evidence="1" type="ORF">GCM10010911_03410</name>
</gene>
<keyword evidence="2" id="KW-1185">Reference proteome</keyword>
<dbReference type="EMBL" id="BMHP01000001">
    <property type="protein sequence ID" value="GGD49183.1"/>
    <property type="molecule type" value="Genomic_DNA"/>
</dbReference>
<name>A0A917DMB9_9BACL</name>
<dbReference type="Proteomes" id="UP000612456">
    <property type="component" value="Unassembled WGS sequence"/>
</dbReference>
<reference evidence="1" key="2">
    <citation type="submission" date="2020-09" db="EMBL/GenBank/DDBJ databases">
        <authorList>
            <person name="Sun Q."/>
            <person name="Zhou Y."/>
        </authorList>
    </citation>
    <scope>NUCLEOTIDE SEQUENCE</scope>
    <source>
        <strain evidence="1">CGMCC 1.15178</strain>
    </source>
</reference>
<comment type="caution">
    <text evidence="1">The sequence shown here is derived from an EMBL/GenBank/DDBJ whole genome shotgun (WGS) entry which is preliminary data.</text>
</comment>
<organism evidence="1 2">
    <name type="scientific">Paenibacillus nasutitermitis</name>
    <dbReference type="NCBI Taxonomy" id="1652958"/>
    <lineage>
        <taxon>Bacteria</taxon>
        <taxon>Bacillati</taxon>
        <taxon>Bacillota</taxon>
        <taxon>Bacilli</taxon>
        <taxon>Bacillales</taxon>
        <taxon>Paenibacillaceae</taxon>
        <taxon>Paenibacillus</taxon>
    </lineage>
</organism>
<reference evidence="1" key="1">
    <citation type="journal article" date="2014" name="Int. J. Syst. Evol. Microbiol.">
        <title>Complete genome sequence of Corynebacterium casei LMG S-19264T (=DSM 44701T), isolated from a smear-ripened cheese.</title>
        <authorList>
            <consortium name="US DOE Joint Genome Institute (JGI-PGF)"/>
            <person name="Walter F."/>
            <person name="Albersmeier A."/>
            <person name="Kalinowski J."/>
            <person name="Ruckert C."/>
        </authorList>
    </citation>
    <scope>NUCLEOTIDE SEQUENCE</scope>
    <source>
        <strain evidence="1">CGMCC 1.15178</strain>
    </source>
</reference>
<protein>
    <submittedName>
        <fullName evidence="1">Uncharacterized protein</fullName>
    </submittedName>
</protein>
<sequence>MLNYSALYEKLYTNLFYSTQHPEEIGHQAFTLELTQKRVGDRPTSQYSQENGGFQALRVYLICTCHKLSIQISGIILKNSVLTQNMVCVILRLV</sequence>
<evidence type="ECO:0000313" key="1">
    <source>
        <dbReference type="EMBL" id="GGD49183.1"/>
    </source>
</evidence>
<proteinExistence type="predicted"/>
<dbReference type="AlphaFoldDB" id="A0A917DMB9"/>